<keyword evidence="7 8" id="KW-0132">Cell division</keyword>
<dbReference type="EC" id="6.3.2.9" evidence="7 8"/>
<evidence type="ECO:0000259" key="10">
    <source>
        <dbReference type="Pfam" id="PF08245"/>
    </source>
</evidence>
<dbReference type="SUPFAM" id="SSF51984">
    <property type="entry name" value="MurCD N-terminal domain"/>
    <property type="match status" value="1"/>
</dbReference>
<evidence type="ECO:0000256" key="7">
    <source>
        <dbReference type="HAMAP-Rule" id="MF_00639"/>
    </source>
</evidence>
<keyword evidence="7 8" id="KW-0961">Cell wall biogenesis/degradation</keyword>
<feature type="domain" description="Mur ligase C-terminal" evidence="9">
    <location>
        <begin position="281"/>
        <end position="386"/>
    </location>
</feature>
<dbReference type="InterPro" id="IPR036615">
    <property type="entry name" value="Mur_ligase_C_dom_sf"/>
</dbReference>
<dbReference type="Gene3D" id="3.40.1190.10">
    <property type="entry name" value="Mur-like, catalytic domain"/>
    <property type="match status" value="1"/>
</dbReference>
<evidence type="ECO:0000256" key="1">
    <source>
        <dbReference type="ARBA" id="ARBA00004496"/>
    </source>
</evidence>
<keyword evidence="4 7" id="KW-0436">Ligase</keyword>
<dbReference type="InterPro" id="IPR005762">
    <property type="entry name" value="MurD"/>
</dbReference>
<dbReference type="PANTHER" id="PTHR43692">
    <property type="entry name" value="UDP-N-ACETYLMURAMOYLALANINE--D-GLUTAMATE LIGASE"/>
    <property type="match status" value="1"/>
</dbReference>
<dbReference type="EMBL" id="JAACYA010000001">
    <property type="protein sequence ID" value="MBK3331516.1"/>
    <property type="molecule type" value="Genomic_DNA"/>
</dbReference>
<protein>
    <recommendedName>
        <fullName evidence="7 8">UDP-N-acetylmuramoylalanine--D-glutamate ligase</fullName>
        <ecNumber evidence="7 8">6.3.2.9</ecNumber>
    </recommendedName>
    <alternativeName>
        <fullName evidence="7">D-glutamic acid-adding enzyme</fullName>
    </alternativeName>
    <alternativeName>
        <fullName evidence="7">UDP-N-acetylmuramoyl-L-alanyl-D-glutamate synthetase</fullName>
    </alternativeName>
</protein>
<accession>A0ABS1GF04</accession>
<dbReference type="Pfam" id="PF02875">
    <property type="entry name" value="Mur_ligase_C"/>
    <property type="match status" value="1"/>
</dbReference>
<dbReference type="Gene3D" id="3.90.190.20">
    <property type="entry name" value="Mur ligase, C-terminal domain"/>
    <property type="match status" value="1"/>
</dbReference>
<dbReference type="InterPro" id="IPR013221">
    <property type="entry name" value="Mur_ligase_cen"/>
</dbReference>
<evidence type="ECO:0000256" key="4">
    <source>
        <dbReference type="ARBA" id="ARBA00022598"/>
    </source>
</evidence>
<reference evidence="11 12" key="1">
    <citation type="journal article" date="2021" name="Syst. Appl. Microbiol.">
        <title>Persephonella atlantica sp. nov.: How to adapt to physico-chemical gradients in high temperature hydrothermal habitats.</title>
        <authorList>
            <person name="Francois D.X."/>
            <person name="Godfroy A."/>
            <person name="Mathien C."/>
            <person name="Aube J."/>
            <person name="Cathalot C."/>
            <person name="Lesongeur F."/>
            <person name="L'Haridon S."/>
            <person name="Philippon X."/>
            <person name="Roussel E.G."/>
        </authorList>
    </citation>
    <scope>NUCLEOTIDE SEQUENCE [LARGE SCALE GENOMIC DNA]</scope>
    <source>
        <strain evidence="11 12">MO1340</strain>
    </source>
</reference>
<dbReference type="Pfam" id="PF08245">
    <property type="entry name" value="Mur_ligase_M"/>
    <property type="match status" value="1"/>
</dbReference>
<comment type="function">
    <text evidence="7 8">Cell wall formation. Catalyzes the addition of glutamate to the nucleotide precursor UDP-N-acetylmuramoyl-L-alanine (UMA).</text>
</comment>
<keyword evidence="5 7" id="KW-0547">Nucleotide-binding</keyword>
<gene>
    <name evidence="7 11" type="primary">murD</name>
    <name evidence="11" type="ORF">GWK41_00375</name>
</gene>
<evidence type="ECO:0000256" key="5">
    <source>
        <dbReference type="ARBA" id="ARBA00022741"/>
    </source>
</evidence>
<comment type="pathway">
    <text evidence="2 7 8">Cell wall biogenesis; peptidoglycan biosynthesis.</text>
</comment>
<evidence type="ECO:0000256" key="6">
    <source>
        <dbReference type="ARBA" id="ARBA00022840"/>
    </source>
</evidence>
<proteinExistence type="inferred from homology"/>
<evidence type="ECO:0000256" key="8">
    <source>
        <dbReference type="RuleBase" id="RU003664"/>
    </source>
</evidence>
<dbReference type="NCBIfam" id="TIGR01087">
    <property type="entry name" value="murD"/>
    <property type="match status" value="1"/>
</dbReference>
<comment type="subcellular location">
    <subcellularLocation>
        <location evidence="1 7 8">Cytoplasm</location>
    </subcellularLocation>
</comment>
<evidence type="ECO:0000256" key="2">
    <source>
        <dbReference type="ARBA" id="ARBA00004752"/>
    </source>
</evidence>
<comment type="similarity">
    <text evidence="7">Belongs to the MurCDEF family.</text>
</comment>
<dbReference type="Proteomes" id="UP000772812">
    <property type="component" value="Unassembled WGS sequence"/>
</dbReference>
<dbReference type="PANTHER" id="PTHR43692:SF1">
    <property type="entry name" value="UDP-N-ACETYLMURAMOYLALANINE--D-GLUTAMATE LIGASE"/>
    <property type="match status" value="1"/>
</dbReference>
<keyword evidence="7 8" id="KW-0131">Cell cycle</keyword>
<keyword evidence="6 7" id="KW-0067">ATP-binding</keyword>
<dbReference type="SUPFAM" id="SSF53623">
    <property type="entry name" value="MurD-like peptide ligases, catalytic domain"/>
    <property type="match status" value="1"/>
</dbReference>
<comment type="caution">
    <text evidence="11">The sequence shown here is derived from an EMBL/GenBank/DDBJ whole genome shotgun (WGS) entry which is preliminary data.</text>
</comment>
<keyword evidence="7 8" id="KW-0133">Cell shape</keyword>
<sequence length="413" mass="47168">MVLIFGKGKTGLHLSRFMKKNNIPFIIRDDKDFRTEDLKDINIIVTSPGIPFYHNIYKLGKKYDIEVIGDVEYAFRLFRGKIIAVTGTDGKSTTTYFLGEFLKEKNPFVGGNYGEPFIDAVKQKKDTAVLELSSFQIYSTKRFRPNIGVLLNVSTDHLNWHRKSSHYILSKIKMFKNMGKENIAVLNYDIENVRNIPTKAKKYYFSTKILPSQVEGIFCCGNILILNVDKKLLRLDISKFKLKGKHNIQNLMAAVLTAYLYGIPLKNIEEKIPLLKPLPFRLEFAGEKNGVLFYNDSKSTTVQSVMKAVESFSDRPVHLIIGGIYKGGDFSVLNNYSNIKHVYIYGRDRYTLKGMVKNSSISRELSSAVKKAFKNAEKGDIILFSPGCSSFDMFKNYIDRGEKFNQILERLTV</sequence>
<dbReference type="SUPFAM" id="SSF53244">
    <property type="entry name" value="MurD-like peptide ligases, peptide-binding domain"/>
    <property type="match status" value="1"/>
</dbReference>
<evidence type="ECO:0000313" key="11">
    <source>
        <dbReference type="EMBL" id="MBK3331516.1"/>
    </source>
</evidence>
<dbReference type="RefSeq" id="WP_200672936.1">
    <property type="nucleotide sequence ID" value="NZ_JAACYA010000001.1"/>
</dbReference>
<dbReference type="InterPro" id="IPR036565">
    <property type="entry name" value="Mur-like_cat_sf"/>
</dbReference>
<dbReference type="InterPro" id="IPR004101">
    <property type="entry name" value="Mur_ligase_C"/>
</dbReference>
<dbReference type="HAMAP" id="MF_00639">
    <property type="entry name" value="MurD"/>
    <property type="match status" value="1"/>
</dbReference>
<keyword evidence="3 7" id="KW-0963">Cytoplasm</keyword>
<comment type="catalytic activity">
    <reaction evidence="7 8">
        <text>UDP-N-acetyl-alpha-D-muramoyl-L-alanine + D-glutamate + ATP = UDP-N-acetyl-alpha-D-muramoyl-L-alanyl-D-glutamate + ADP + phosphate + H(+)</text>
        <dbReference type="Rhea" id="RHEA:16429"/>
        <dbReference type="ChEBI" id="CHEBI:15378"/>
        <dbReference type="ChEBI" id="CHEBI:29986"/>
        <dbReference type="ChEBI" id="CHEBI:30616"/>
        <dbReference type="ChEBI" id="CHEBI:43474"/>
        <dbReference type="ChEBI" id="CHEBI:83898"/>
        <dbReference type="ChEBI" id="CHEBI:83900"/>
        <dbReference type="ChEBI" id="CHEBI:456216"/>
        <dbReference type="EC" id="6.3.2.9"/>
    </reaction>
</comment>
<dbReference type="GO" id="GO:0008764">
    <property type="term" value="F:UDP-N-acetylmuramoylalanine-D-glutamate ligase activity"/>
    <property type="evidence" value="ECO:0007669"/>
    <property type="project" value="UniProtKB-EC"/>
</dbReference>
<evidence type="ECO:0000256" key="3">
    <source>
        <dbReference type="ARBA" id="ARBA00022490"/>
    </source>
</evidence>
<feature type="binding site" evidence="7">
    <location>
        <begin position="87"/>
        <end position="93"/>
    </location>
    <ligand>
        <name>ATP</name>
        <dbReference type="ChEBI" id="CHEBI:30616"/>
    </ligand>
</feature>
<feature type="domain" description="Mur ligase central" evidence="10">
    <location>
        <begin position="85"/>
        <end position="257"/>
    </location>
</feature>
<organism evidence="11 12">
    <name type="scientific">Persephonella atlantica</name>
    <dbReference type="NCBI Taxonomy" id="2699429"/>
    <lineage>
        <taxon>Bacteria</taxon>
        <taxon>Pseudomonadati</taxon>
        <taxon>Aquificota</taxon>
        <taxon>Aquificia</taxon>
        <taxon>Aquificales</taxon>
        <taxon>Hydrogenothermaceae</taxon>
        <taxon>Persephonella</taxon>
    </lineage>
</organism>
<keyword evidence="12" id="KW-1185">Reference proteome</keyword>
<name>A0ABS1GF04_9AQUI</name>
<evidence type="ECO:0000259" key="9">
    <source>
        <dbReference type="Pfam" id="PF02875"/>
    </source>
</evidence>
<evidence type="ECO:0000313" key="12">
    <source>
        <dbReference type="Proteomes" id="UP000772812"/>
    </source>
</evidence>
<keyword evidence="7 8" id="KW-0573">Peptidoglycan synthesis</keyword>